<protein>
    <submittedName>
        <fullName evidence="2">Uncharacterized protein</fullName>
    </submittedName>
</protein>
<reference evidence="2 3" key="1">
    <citation type="submission" date="2014-06" db="EMBL/GenBank/DDBJ databases">
        <authorList>
            <person name="Swart Estienne"/>
        </authorList>
    </citation>
    <scope>NUCLEOTIDE SEQUENCE [LARGE SCALE GENOMIC DNA]</scope>
    <source>
        <strain evidence="2 3">130c</strain>
    </source>
</reference>
<evidence type="ECO:0000313" key="3">
    <source>
        <dbReference type="Proteomes" id="UP000039865"/>
    </source>
</evidence>
<evidence type="ECO:0000256" key="1">
    <source>
        <dbReference type="SAM" id="SignalP"/>
    </source>
</evidence>
<feature type="chain" id="PRO_5001729642" evidence="1">
    <location>
        <begin position="18"/>
        <end position="192"/>
    </location>
</feature>
<evidence type="ECO:0000313" key="2">
    <source>
        <dbReference type="EMBL" id="CDW86096.1"/>
    </source>
</evidence>
<feature type="signal peptide" evidence="1">
    <location>
        <begin position="1"/>
        <end position="17"/>
    </location>
</feature>
<keyword evidence="1" id="KW-0732">Signal</keyword>
<proteinExistence type="predicted"/>
<sequence>MNKILLSAALFIAQSTAIQVSQALQKSRAESAWRQEVTNKFSWNATQELNWSVINAFIDVQTSPDGDVYAIQNISSEQSTPKYYVYLHNTTSNVWTLTDSTFQAKAVRFDRFGNIFYLSADNCVQNQEKISLVCGVKDFEVTVDKKIYGLNDGTGIHTTDTLNGQWNIATSDTSYSYKVLAGYKGITLKWVS</sequence>
<gene>
    <name evidence="2" type="primary">Contig89.g112</name>
    <name evidence="2" type="ORF">STYLEM_15187</name>
</gene>
<keyword evidence="3" id="KW-1185">Reference proteome</keyword>
<accession>A0A078AVK1</accession>
<organism evidence="2 3">
    <name type="scientific">Stylonychia lemnae</name>
    <name type="common">Ciliate</name>
    <dbReference type="NCBI Taxonomy" id="5949"/>
    <lineage>
        <taxon>Eukaryota</taxon>
        <taxon>Sar</taxon>
        <taxon>Alveolata</taxon>
        <taxon>Ciliophora</taxon>
        <taxon>Intramacronucleata</taxon>
        <taxon>Spirotrichea</taxon>
        <taxon>Stichotrichia</taxon>
        <taxon>Sporadotrichida</taxon>
        <taxon>Oxytrichidae</taxon>
        <taxon>Stylonychinae</taxon>
        <taxon>Stylonychia</taxon>
    </lineage>
</organism>
<dbReference type="Proteomes" id="UP000039865">
    <property type="component" value="Unassembled WGS sequence"/>
</dbReference>
<dbReference type="InParanoid" id="A0A078AVK1"/>
<dbReference type="EMBL" id="CCKQ01014341">
    <property type="protein sequence ID" value="CDW86096.1"/>
    <property type="molecule type" value="Genomic_DNA"/>
</dbReference>
<name>A0A078AVK1_STYLE</name>
<dbReference type="AlphaFoldDB" id="A0A078AVK1"/>